<dbReference type="Proteomes" id="UP001162480">
    <property type="component" value="Chromosome 9"/>
</dbReference>
<sequence length="94" mass="10628">MAYSQEDFENTGRSSVNLLACLQDDLSGTSFYLPNSSSSKSRLSLKQAICDKHPPRKTLFLLNPCYSLFFHKSANVVDLCDHVEWRPTGESLRN</sequence>
<dbReference type="EMBL" id="OX597822">
    <property type="protein sequence ID" value="CAI9728430.1"/>
    <property type="molecule type" value="Genomic_DNA"/>
</dbReference>
<keyword evidence="2" id="KW-1185">Reference proteome</keyword>
<name>A0AA36B5S5_OCTVU</name>
<evidence type="ECO:0000313" key="2">
    <source>
        <dbReference type="Proteomes" id="UP001162480"/>
    </source>
</evidence>
<gene>
    <name evidence="1" type="ORF">OCTVUL_1B021284</name>
</gene>
<evidence type="ECO:0000313" key="1">
    <source>
        <dbReference type="EMBL" id="CAI9728430.1"/>
    </source>
</evidence>
<accession>A0AA36B5S5</accession>
<protein>
    <submittedName>
        <fullName evidence="1">Uncharacterized protein</fullName>
    </submittedName>
</protein>
<organism evidence="1 2">
    <name type="scientific">Octopus vulgaris</name>
    <name type="common">Common octopus</name>
    <dbReference type="NCBI Taxonomy" id="6645"/>
    <lineage>
        <taxon>Eukaryota</taxon>
        <taxon>Metazoa</taxon>
        <taxon>Spiralia</taxon>
        <taxon>Lophotrochozoa</taxon>
        <taxon>Mollusca</taxon>
        <taxon>Cephalopoda</taxon>
        <taxon>Coleoidea</taxon>
        <taxon>Octopodiformes</taxon>
        <taxon>Octopoda</taxon>
        <taxon>Incirrata</taxon>
        <taxon>Octopodidae</taxon>
        <taxon>Octopus</taxon>
    </lineage>
</organism>
<proteinExistence type="predicted"/>
<reference evidence="1" key="1">
    <citation type="submission" date="2023-08" db="EMBL/GenBank/DDBJ databases">
        <authorList>
            <person name="Alioto T."/>
            <person name="Alioto T."/>
            <person name="Gomez Garrido J."/>
        </authorList>
    </citation>
    <scope>NUCLEOTIDE SEQUENCE</scope>
</reference>
<dbReference type="AlphaFoldDB" id="A0AA36B5S5"/>